<dbReference type="PROSITE" id="PS51634">
    <property type="entry name" value="CRC"/>
    <property type="match status" value="1"/>
</dbReference>
<proteinExistence type="inferred from homology"/>
<dbReference type="InterPro" id="IPR033467">
    <property type="entry name" value="Tesmin/TSO1-like_CXC"/>
</dbReference>
<dbReference type="EMBL" id="CAJJDN010000052">
    <property type="protein sequence ID" value="CAD8088096.1"/>
    <property type="molecule type" value="Genomic_DNA"/>
</dbReference>
<dbReference type="OrthoDB" id="6283463at2759"/>
<evidence type="ECO:0000313" key="7">
    <source>
        <dbReference type="Proteomes" id="UP000692954"/>
    </source>
</evidence>
<dbReference type="PANTHER" id="PTHR12446">
    <property type="entry name" value="TESMIN/TSO1-RELATED"/>
    <property type="match status" value="1"/>
</dbReference>
<keyword evidence="3" id="KW-0539">Nucleus</keyword>
<evidence type="ECO:0000256" key="3">
    <source>
        <dbReference type="ARBA" id="ARBA00023242"/>
    </source>
</evidence>
<feature type="compositionally biased region" description="Basic and acidic residues" evidence="4">
    <location>
        <begin position="100"/>
        <end position="126"/>
    </location>
</feature>
<reference evidence="6" key="1">
    <citation type="submission" date="2021-01" db="EMBL/GenBank/DDBJ databases">
        <authorList>
            <consortium name="Genoscope - CEA"/>
            <person name="William W."/>
        </authorList>
    </citation>
    <scope>NUCLEOTIDE SEQUENCE</scope>
</reference>
<evidence type="ECO:0000313" key="6">
    <source>
        <dbReference type="EMBL" id="CAD8088096.1"/>
    </source>
</evidence>
<dbReference type="SMART" id="SM01114">
    <property type="entry name" value="CXC"/>
    <property type="match status" value="2"/>
</dbReference>
<sequence length="283" mass="33239">MADSTFKQLSLIRTTSIVSQAEEIPPCKPPKLIKFTSQLDDIINEYEYRPIPISRQGSNFYLYDPLTQLGPRRSITSQNNSPPLQQIQPQMSMISTIGDQKKNQELQQKDQDQIEKEQSEQEERREKKNKKLSQFETKNLQIQKKIKKKNNQLEQQPCFCRNSGCLKRYCRCFHSGRMCLKECQCVEGCQNNDDHLEERNIAIKHVNEKCHRNKNVPKEALFKLKDSFGCNCKKSRCQTGYCECFLRKSKCTVDCQCENCENGLDEAYLQSQQERKNYRIKRK</sequence>
<dbReference type="InterPro" id="IPR028307">
    <property type="entry name" value="Lin-54_fam"/>
</dbReference>
<protein>
    <recommendedName>
        <fullName evidence="5">CRC domain-containing protein</fullName>
    </recommendedName>
</protein>
<dbReference type="AlphaFoldDB" id="A0A8S1NCN3"/>
<dbReference type="Proteomes" id="UP000692954">
    <property type="component" value="Unassembled WGS sequence"/>
</dbReference>
<comment type="caution">
    <text evidence="6">The sequence shown here is derived from an EMBL/GenBank/DDBJ whole genome shotgun (WGS) entry which is preliminary data.</text>
</comment>
<feature type="domain" description="CRC" evidence="5">
    <location>
        <begin position="154"/>
        <end position="265"/>
    </location>
</feature>
<evidence type="ECO:0000256" key="2">
    <source>
        <dbReference type="ARBA" id="ARBA00007267"/>
    </source>
</evidence>
<organism evidence="6 7">
    <name type="scientific">Paramecium sonneborni</name>
    <dbReference type="NCBI Taxonomy" id="65129"/>
    <lineage>
        <taxon>Eukaryota</taxon>
        <taxon>Sar</taxon>
        <taxon>Alveolata</taxon>
        <taxon>Ciliophora</taxon>
        <taxon>Intramacronucleata</taxon>
        <taxon>Oligohymenophorea</taxon>
        <taxon>Peniculida</taxon>
        <taxon>Parameciidae</taxon>
        <taxon>Paramecium</taxon>
    </lineage>
</organism>
<dbReference type="Pfam" id="PF03638">
    <property type="entry name" value="TCR"/>
    <property type="match status" value="2"/>
</dbReference>
<comment type="subcellular location">
    <subcellularLocation>
        <location evidence="1">Nucleus</location>
    </subcellularLocation>
</comment>
<dbReference type="InterPro" id="IPR005172">
    <property type="entry name" value="CRC"/>
</dbReference>
<comment type="similarity">
    <text evidence="2">Belongs to the lin-54 family.</text>
</comment>
<evidence type="ECO:0000259" key="5">
    <source>
        <dbReference type="PROSITE" id="PS51634"/>
    </source>
</evidence>
<dbReference type="GO" id="GO:0006355">
    <property type="term" value="P:regulation of DNA-templated transcription"/>
    <property type="evidence" value="ECO:0007669"/>
    <property type="project" value="TreeGrafter"/>
</dbReference>
<accession>A0A8S1NCN3</accession>
<keyword evidence="7" id="KW-1185">Reference proteome</keyword>
<feature type="region of interest" description="Disordered" evidence="4">
    <location>
        <begin position="100"/>
        <end position="132"/>
    </location>
</feature>
<gene>
    <name evidence="6" type="ORF">PSON_ATCC_30995.1.T0520180</name>
</gene>
<name>A0A8S1NCN3_9CILI</name>
<evidence type="ECO:0000256" key="4">
    <source>
        <dbReference type="SAM" id="MobiDB-lite"/>
    </source>
</evidence>
<dbReference type="GO" id="GO:0005634">
    <property type="term" value="C:nucleus"/>
    <property type="evidence" value="ECO:0007669"/>
    <property type="project" value="UniProtKB-SubCell"/>
</dbReference>
<dbReference type="PANTHER" id="PTHR12446:SF34">
    <property type="entry name" value="PROTEIN LIN-54 HOMOLOG"/>
    <property type="match status" value="1"/>
</dbReference>
<evidence type="ECO:0000256" key="1">
    <source>
        <dbReference type="ARBA" id="ARBA00004123"/>
    </source>
</evidence>